<feature type="transmembrane region" description="Helical" evidence="7">
    <location>
        <begin position="306"/>
        <end position="330"/>
    </location>
</feature>
<dbReference type="Pfam" id="PF07690">
    <property type="entry name" value="MFS_1"/>
    <property type="match status" value="1"/>
</dbReference>
<feature type="transmembrane region" description="Helical" evidence="7">
    <location>
        <begin position="250"/>
        <end position="269"/>
    </location>
</feature>
<keyword evidence="6 7" id="KW-0472">Membrane</keyword>
<proteinExistence type="predicted"/>
<feature type="transmembrane region" description="Helical" evidence="7">
    <location>
        <begin position="12"/>
        <end position="36"/>
    </location>
</feature>
<evidence type="ECO:0000256" key="1">
    <source>
        <dbReference type="ARBA" id="ARBA00004651"/>
    </source>
</evidence>
<dbReference type="RefSeq" id="WP_126409791.1">
    <property type="nucleotide sequence ID" value="NZ_RXNT01000013.1"/>
</dbReference>
<dbReference type="AlphaFoldDB" id="A0A3S0RIL7"/>
<evidence type="ECO:0000256" key="5">
    <source>
        <dbReference type="ARBA" id="ARBA00022989"/>
    </source>
</evidence>
<dbReference type="InterPro" id="IPR011701">
    <property type="entry name" value="MFS"/>
</dbReference>
<feature type="transmembrane region" description="Helical" evidence="7">
    <location>
        <begin position="375"/>
        <end position="393"/>
    </location>
</feature>
<feature type="transmembrane region" description="Helical" evidence="7">
    <location>
        <begin position="169"/>
        <end position="186"/>
    </location>
</feature>
<dbReference type="EMBL" id="RXNT01000013">
    <property type="protein sequence ID" value="RTR29210.1"/>
    <property type="molecule type" value="Genomic_DNA"/>
</dbReference>
<dbReference type="SUPFAM" id="SSF103473">
    <property type="entry name" value="MFS general substrate transporter"/>
    <property type="match status" value="1"/>
</dbReference>
<evidence type="ECO:0000259" key="8">
    <source>
        <dbReference type="PROSITE" id="PS50850"/>
    </source>
</evidence>
<name>A0A3S0RIL7_9BACI</name>
<keyword evidence="2" id="KW-0813">Transport</keyword>
<feature type="transmembrane region" description="Helical" evidence="7">
    <location>
        <begin position="216"/>
        <end position="238"/>
    </location>
</feature>
<dbReference type="InterPro" id="IPR036259">
    <property type="entry name" value="MFS_trans_sf"/>
</dbReference>
<dbReference type="PANTHER" id="PTHR43414">
    <property type="entry name" value="MULTIDRUG RESISTANCE PROTEIN MDTG"/>
    <property type="match status" value="1"/>
</dbReference>
<feature type="transmembrane region" description="Helical" evidence="7">
    <location>
        <begin position="350"/>
        <end position="369"/>
    </location>
</feature>
<dbReference type="InterPro" id="IPR001958">
    <property type="entry name" value="Tet-R_TetA/multi-R_MdtG-like"/>
</dbReference>
<evidence type="ECO:0000256" key="6">
    <source>
        <dbReference type="ARBA" id="ARBA00023136"/>
    </source>
</evidence>
<evidence type="ECO:0000256" key="7">
    <source>
        <dbReference type="SAM" id="Phobius"/>
    </source>
</evidence>
<evidence type="ECO:0000256" key="2">
    <source>
        <dbReference type="ARBA" id="ARBA00022448"/>
    </source>
</evidence>
<dbReference type="PANTHER" id="PTHR43414:SF3">
    <property type="entry name" value="LMO2377 PROTEIN"/>
    <property type="match status" value="1"/>
</dbReference>
<protein>
    <submittedName>
        <fullName evidence="9">MFS transporter</fullName>
    </submittedName>
</protein>
<dbReference type="PRINTS" id="PR01035">
    <property type="entry name" value="TCRTETA"/>
</dbReference>
<dbReference type="Proteomes" id="UP000271374">
    <property type="component" value="Unassembled WGS sequence"/>
</dbReference>
<dbReference type="GO" id="GO:0005886">
    <property type="term" value="C:plasma membrane"/>
    <property type="evidence" value="ECO:0007669"/>
    <property type="project" value="UniProtKB-SubCell"/>
</dbReference>
<feature type="transmembrane region" description="Helical" evidence="7">
    <location>
        <begin position="281"/>
        <end position="300"/>
    </location>
</feature>
<feature type="transmembrane region" description="Helical" evidence="7">
    <location>
        <begin position="138"/>
        <end position="157"/>
    </location>
</feature>
<evidence type="ECO:0000256" key="3">
    <source>
        <dbReference type="ARBA" id="ARBA00022475"/>
    </source>
</evidence>
<accession>A0A3S0RIL7</accession>
<keyword evidence="3" id="KW-1003">Cell membrane</keyword>
<dbReference type="PROSITE" id="PS50850">
    <property type="entry name" value="MFS"/>
    <property type="match status" value="1"/>
</dbReference>
<dbReference type="OrthoDB" id="65739at2"/>
<feature type="transmembrane region" description="Helical" evidence="7">
    <location>
        <begin position="48"/>
        <end position="69"/>
    </location>
</feature>
<dbReference type="Gene3D" id="1.20.1250.20">
    <property type="entry name" value="MFS general substrate transporter like domains"/>
    <property type="match status" value="2"/>
</dbReference>
<keyword evidence="5 7" id="KW-1133">Transmembrane helix</keyword>
<gene>
    <name evidence="9" type="ORF">EKG37_15880</name>
</gene>
<sequence length="404" mass="44502">MDGQQIAKHNLRIMWFANFFISGSMTMVLPFISLYIETFGNFSEKYVQHWSGLTFGVTFVTAFLFSPLWGRIGDKYGRKRILIFSAFGMAFSIMMMGFVQSVWQLFLLRTFMGIFAGFISMSQAFISTQTPKKIAGRVLGTLQTGSITGQLIGPLLGGVLADSFGYADTFKWTSIAIFISAILVITTKEYRIEDAKGTKTSYTTKEVFKHIGRNPLLLNVLLISTLIQIAHFSIQPILSLYVSELHGPANLAFFSGIAFSVAGLGNLMMARQWGKIADRYGYIKVLIALLLVAGVVYLPGAFVTNIWQLVFIRFLLGMAIGGIIPVRVAYIRQEAPIAMQGEVLGYNTSLRFLGNVIGPVMGGFIAGYFGISSVFFITSALLLLSGVLLIAVIQRNPTFAKQHG</sequence>
<evidence type="ECO:0000313" key="10">
    <source>
        <dbReference type="Proteomes" id="UP000271374"/>
    </source>
</evidence>
<reference evidence="9 10" key="1">
    <citation type="submission" date="2018-12" db="EMBL/GenBank/DDBJ databases">
        <title>Bacillus yapensis draft genome sequence.</title>
        <authorList>
            <person name="Yu L."/>
            <person name="Xu X."/>
            <person name="Tang X."/>
        </authorList>
    </citation>
    <scope>NUCLEOTIDE SEQUENCE [LARGE SCALE GENOMIC DNA]</scope>
    <source>
        <strain evidence="9 10">XXST-01</strain>
    </source>
</reference>
<keyword evidence="10" id="KW-1185">Reference proteome</keyword>
<comment type="caution">
    <text evidence="9">The sequence shown here is derived from an EMBL/GenBank/DDBJ whole genome shotgun (WGS) entry which is preliminary data.</text>
</comment>
<organism evidence="9 10">
    <name type="scientific">Bacillus yapensis</name>
    <dbReference type="NCBI Taxonomy" id="2492960"/>
    <lineage>
        <taxon>Bacteria</taxon>
        <taxon>Bacillati</taxon>
        <taxon>Bacillota</taxon>
        <taxon>Bacilli</taxon>
        <taxon>Bacillales</taxon>
        <taxon>Bacillaceae</taxon>
        <taxon>Bacillus</taxon>
    </lineage>
</organism>
<feature type="domain" description="Major facilitator superfamily (MFS) profile" evidence="8">
    <location>
        <begin position="10"/>
        <end position="397"/>
    </location>
</feature>
<dbReference type="InterPro" id="IPR020846">
    <property type="entry name" value="MFS_dom"/>
</dbReference>
<dbReference type="GO" id="GO:0022857">
    <property type="term" value="F:transmembrane transporter activity"/>
    <property type="evidence" value="ECO:0007669"/>
    <property type="project" value="InterPro"/>
</dbReference>
<evidence type="ECO:0000313" key="9">
    <source>
        <dbReference type="EMBL" id="RTR29210.1"/>
    </source>
</evidence>
<feature type="transmembrane region" description="Helical" evidence="7">
    <location>
        <begin position="106"/>
        <end position="126"/>
    </location>
</feature>
<comment type="subcellular location">
    <subcellularLocation>
        <location evidence="1">Cell membrane</location>
        <topology evidence="1">Multi-pass membrane protein</topology>
    </subcellularLocation>
</comment>
<evidence type="ECO:0000256" key="4">
    <source>
        <dbReference type="ARBA" id="ARBA00022692"/>
    </source>
</evidence>
<feature type="transmembrane region" description="Helical" evidence="7">
    <location>
        <begin position="81"/>
        <end position="100"/>
    </location>
</feature>
<keyword evidence="4 7" id="KW-0812">Transmembrane</keyword>